<reference evidence="2 3" key="1">
    <citation type="submission" date="2016-07" db="EMBL/GenBank/DDBJ databases">
        <title>Pervasive Adenine N6-methylation of Active Genes in Fungi.</title>
        <authorList>
            <consortium name="DOE Joint Genome Institute"/>
            <person name="Mondo S.J."/>
            <person name="Dannebaum R.O."/>
            <person name="Kuo R.C."/>
            <person name="Labutti K."/>
            <person name="Haridas S."/>
            <person name="Kuo A."/>
            <person name="Salamov A."/>
            <person name="Ahrendt S.R."/>
            <person name="Lipzen A."/>
            <person name="Sullivan W."/>
            <person name="Andreopoulos W.B."/>
            <person name="Clum A."/>
            <person name="Lindquist E."/>
            <person name="Daum C."/>
            <person name="Ramamoorthy G.K."/>
            <person name="Gryganskyi A."/>
            <person name="Culley D."/>
            <person name="Magnuson J.K."/>
            <person name="James T.Y."/>
            <person name="O'Malley M.A."/>
            <person name="Stajich J.E."/>
            <person name="Spatafora J.W."/>
            <person name="Visel A."/>
            <person name="Grigoriev I.V."/>
        </authorList>
    </citation>
    <scope>NUCLEOTIDE SEQUENCE [LARGE SCALE GENOMIC DNA]</scope>
    <source>
        <strain evidence="2 3">NRRL 3301</strain>
    </source>
</reference>
<feature type="region of interest" description="Disordered" evidence="1">
    <location>
        <begin position="173"/>
        <end position="227"/>
    </location>
</feature>
<feature type="region of interest" description="Disordered" evidence="1">
    <location>
        <begin position="1"/>
        <end position="25"/>
    </location>
</feature>
<evidence type="ECO:0000256" key="1">
    <source>
        <dbReference type="SAM" id="MobiDB-lite"/>
    </source>
</evidence>
<feature type="region of interest" description="Disordered" evidence="1">
    <location>
        <begin position="113"/>
        <end position="143"/>
    </location>
</feature>
<dbReference type="Proteomes" id="UP000242146">
    <property type="component" value="Unassembled WGS sequence"/>
</dbReference>
<feature type="compositionally biased region" description="Low complexity" evidence="1">
    <location>
        <begin position="179"/>
        <end position="196"/>
    </location>
</feature>
<evidence type="ECO:0000313" key="2">
    <source>
        <dbReference type="EMBL" id="ORX52659.1"/>
    </source>
</evidence>
<proteinExistence type="predicted"/>
<feature type="compositionally biased region" description="Low complexity" evidence="1">
    <location>
        <begin position="9"/>
        <end position="23"/>
    </location>
</feature>
<accession>A0A1X2GFG1</accession>
<name>A0A1X2GFG1_9FUNG</name>
<sequence length="467" mass="53682">MRQLERKTQGQQQKKSQANHQQQMAELIQQHEQKLRKQLTELQTLRRKHTQLVNTSATARSQHENTIRQLRTNLDGCKHEKKKLLKRIKLDAQRHQQQVHDWEKKCATLERQVSQAKRQQDHDLPKIKDFAKPSSSSTTTTHQQQLDALLAHVKKARDRHDWSLLSAKDLAPFRLPGKSNASSTSSSTTNSSTHRNATAKRGMHRASSRLGARMKSKLPTLPPSTDDKLDAIKRAIQSQSQRPIASRKLIPFVEKRQRLQQEQEELLKERLLIIEAEETHNQMERQYMDDRINQITLELDMIQSLLQQVDTEKGDDNDDVLSRSLLRQVTTMDDWVPLGEWFLRQVLESKQDQRLALMISGLLEKVLAKYQAAWDWLHQQPTSDQDRSFIEQAQMKCIDAQQVHLWNGLLLPQSPSSLPPLVTDSLSLSASNSDYTTITNPIDHPCGFDSTCKLPPSNDTIDTTTLV</sequence>
<feature type="compositionally biased region" description="Basic residues" evidence="1">
    <location>
        <begin position="197"/>
        <end position="216"/>
    </location>
</feature>
<evidence type="ECO:0000313" key="3">
    <source>
        <dbReference type="Proteomes" id="UP000242146"/>
    </source>
</evidence>
<keyword evidence="3" id="KW-1185">Reference proteome</keyword>
<dbReference type="EMBL" id="MCGT01000017">
    <property type="protein sequence ID" value="ORX52659.1"/>
    <property type="molecule type" value="Genomic_DNA"/>
</dbReference>
<feature type="compositionally biased region" description="Basic and acidic residues" evidence="1">
    <location>
        <begin position="118"/>
        <end position="131"/>
    </location>
</feature>
<dbReference type="STRING" id="101127.A0A1X2GFG1"/>
<dbReference type="AlphaFoldDB" id="A0A1X2GFG1"/>
<organism evidence="2 3">
    <name type="scientific">Hesseltinella vesiculosa</name>
    <dbReference type="NCBI Taxonomy" id="101127"/>
    <lineage>
        <taxon>Eukaryota</taxon>
        <taxon>Fungi</taxon>
        <taxon>Fungi incertae sedis</taxon>
        <taxon>Mucoromycota</taxon>
        <taxon>Mucoromycotina</taxon>
        <taxon>Mucoromycetes</taxon>
        <taxon>Mucorales</taxon>
        <taxon>Cunninghamellaceae</taxon>
        <taxon>Hesseltinella</taxon>
    </lineage>
</organism>
<comment type="caution">
    <text evidence="2">The sequence shown here is derived from an EMBL/GenBank/DDBJ whole genome shotgun (WGS) entry which is preliminary data.</text>
</comment>
<protein>
    <submittedName>
        <fullName evidence="2">Uncharacterized protein</fullName>
    </submittedName>
</protein>
<gene>
    <name evidence="2" type="ORF">DM01DRAFT_1053939</name>
</gene>